<proteinExistence type="predicted"/>
<dbReference type="PANTHER" id="PTHR10974">
    <property type="entry name" value="FI08016P-RELATED"/>
    <property type="match status" value="1"/>
</dbReference>
<dbReference type="GO" id="GO:0005615">
    <property type="term" value="C:extracellular space"/>
    <property type="evidence" value="ECO:0007669"/>
    <property type="project" value="TreeGrafter"/>
</dbReference>
<keyword evidence="3" id="KW-1185">Reference proteome</keyword>
<keyword evidence="1" id="KW-1133">Transmembrane helix</keyword>
<dbReference type="InterPro" id="IPR004245">
    <property type="entry name" value="DUF229"/>
</dbReference>
<dbReference type="AlphaFoldDB" id="A0A9J6H416"/>
<feature type="transmembrane region" description="Helical" evidence="1">
    <location>
        <begin position="13"/>
        <end position="33"/>
    </location>
</feature>
<sequence length="325" mass="37066">MPLTTGASASYQLFLHFILAYFCIVPIFFWALMISRFGPIKQLPSNTIDYAINTSGCRFPLPNHILWPPRNRKMRSRHNTCRGKELFVHFNNTNIPVLNAQLLLAAHGVTPEALTCYYSSLRMATTPPNAATNVAMLDSDVEFSAKRLLSFGTKLYEDGVRITCMKDGDNLFTEYHMVPQKKRLHMQRRSSIDDTLKMGGTHDKKLSVLVVGIESVSRLDAMRHLRKSRQYLLRQLNAYELLAYNGVGDGFRNKLALMTGFDKREVSRSQRNGFTDLSTHLVRAFGGRGYIRLFAEDVAFADPFSSWETLRILRRARRVLPKASH</sequence>
<dbReference type="PANTHER" id="PTHR10974:SF1">
    <property type="entry name" value="FI08016P-RELATED"/>
    <property type="match status" value="1"/>
</dbReference>
<dbReference type="Proteomes" id="UP000821853">
    <property type="component" value="Chromosome 9"/>
</dbReference>
<evidence type="ECO:0000256" key="1">
    <source>
        <dbReference type="SAM" id="Phobius"/>
    </source>
</evidence>
<evidence type="ECO:0000313" key="3">
    <source>
        <dbReference type="Proteomes" id="UP000821853"/>
    </source>
</evidence>
<reference evidence="2 3" key="1">
    <citation type="journal article" date="2020" name="Cell">
        <title>Large-Scale Comparative Analyses of Tick Genomes Elucidate Their Genetic Diversity and Vector Capacities.</title>
        <authorList>
            <consortium name="Tick Genome and Microbiome Consortium (TIGMIC)"/>
            <person name="Jia N."/>
            <person name="Wang J."/>
            <person name="Shi W."/>
            <person name="Du L."/>
            <person name="Sun Y."/>
            <person name="Zhan W."/>
            <person name="Jiang J.F."/>
            <person name="Wang Q."/>
            <person name="Zhang B."/>
            <person name="Ji P."/>
            <person name="Bell-Sakyi L."/>
            <person name="Cui X.M."/>
            <person name="Yuan T.T."/>
            <person name="Jiang B.G."/>
            <person name="Yang W.F."/>
            <person name="Lam T.T."/>
            <person name="Chang Q.C."/>
            <person name="Ding S.J."/>
            <person name="Wang X.J."/>
            <person name="Zhu J.G."/>
            <person name="Ruan X.D."/>
            <person name="Zhao L."/>
            <person name="Wei J.T."/>
            <person name="Ye R.Z."/>
            <person name="Que T.C."/>
            <person name="Du C.H."/>
            <person name="Zhou Y.H."/>
            <person name="Cheng J.X."/>
            <person name="Dai P.F."/>
            <person name="Guo W.B."/>
            <person name="Han X.H."/>
            <person name="Huang E.J."/>
            <person name="Li L.F."/>
            <person name="Wei W."/>
            <person name="Gao Y.C."/>
            <person name="Liu J.Z."/>
            <person name="Shao H.Z."/>
            <person name="Wang X."/>
            <person name="Wang C.C."/>
            <person name="Yang T.C."/>
            <person name="Huo Q.B."/>
            <person name="Li W."/>
            <person name="Chen H.Y."/>
            <person name="Chen S.E."/>
            <person name="Zhou L.G."/>
            <person name="Ni X.B."/>
            <person name="Tian J.H."/>
            <person name="Sheng Y."/>
            <person name="Liu T."/>
            <person name="Pan Y.S."/>
            <person name="Xia L.Y."/>
            <person name="Li J."/>
            <person name="Zhao F."/>
            <person name="Cao W.C."/>
        </authorList>
    </citation>
    <scope>NUCLEOTIDE SEQUENCE [LARGE SCALE GENOMIC DNA]</scope>
    <source>
        <strain evidence="2">HaeL-2018</strain>
    </source>
</reference>
<keyword evidence="1" id="KW-0472">Membrane</keyword>
<gene>
    <name evidence="2" type="ORF">HPB48_010579</name>
</gene>
<name>A0A9J6H416_HAELO</name>
<accession>A0A9J6H416</accession>
<evidence type="ECO:0000313" key="2">
    <source>
        <dbReference type="EMBL" id="KAH9381760.1"/>
    </source>
</evidence>
<protein>
    <submittedName>
        <fullName evidence="2">Uncharacterized protein</fullName>
    </submittedName>
</protein>
<dbReference type="VEuPathDB" id="VectorBase:HLOH_058826"/>
<comment type="caution">
    <text evidence="2">The sequence shown here is derived from an EMBL/GenBank/DDBJ whole genome shotgun (WGS) entry which is preliminary data.</text>
</comment>
<dbReference type="OrthoDB" id="6150363at2759"/>
<keyword evidence="1" id="KW-0812">Transmembrane</keyword>
<dbReference type="EMBL" id="JABSTR010000011">
    <property type="protein sequence ID" value="KAH9381760.1"/>
    <property type="molecule type" value="Genomic_DNA"/>
</dbReference>
<dbReference type="Pfam" id="PF02995">
    <property type="entry name" value="DUF229"/>
    <property type="match status" value="1"/>
</dbReference>
<organism evidence="2 3">
    <name type="scientific">Haemaphysalis longicornis</name>
    <name type="common">Bush tick</name>
    <dbReference type="NCBI Taxonomy" id="44386"/>
    <lineage>
        <taxon>Eukaryota</taxon>
        <taxon>Metazoa</taxon>
        <taxon>Ecdysozoa</taxon>
        <taxon>Arthropoda</taxon>
        <taxon>Chelicerata</taxon>
        <taxon>Arachnida</taxon>
        <taxon>Acari</taxon>
        <taxon>Parasitiformes</taxon>
        <taxon>Ixodida</taxon>
        <taxon>Ixodoidea</taxon>
        <taxon>Ixodidae</taxon>
        <taxon>Haemaphysalinae</taxon>
        <taxon>Haemaphysalis</taxon>
    </lineage>
</organism>